<feature type="region of interest" description="Disordered" evidence="1">
    <location>
        <begin position="133"/>
        <end position="170"/>
    </location>
</feature>
<feature type="compositionally biased region" description="Pro residues" evidence="1">
    <location>
        <begin position="135"/>
        <end position="147"/>
    </location>
</feature>
<name>A0A1G4RUV4_9HYPH</name>
<feature type="region of interest" description="Disordered" evidence="1">
    <location>
        <begin position="81"/>
        <end position="111"/>
    </location>
</feature>
<gene>
    <name evidence="2" type="ORF">SAMN02927900_03047</name>
</gene>
<evidence type="ECO:0000313" key="3">
    <source>
        <dbReference type="Proteomes" id="UP000199542"/>
    </source>
</evidence>
<evidence type="ECO:0000313" key="2">
    <source>
        <dbReference type="EMBL" id="SCW60743.1"/>
    </source>
</evidence>
<evidence type="ECO:0000256" key="1">
    <source>
        <dbReference type="SAM" id="MobiDB-lite"/>
    </source>
</evidence>
<accession>A0A1G4RUV4</accession>
<organism evidence="2 3">
    <name type="scientific">Rhizobium mongolense subsp. loessense</name>
    <dbReference type="NCBI Taxonomy" id="158890"/>
    <lineage>
        <taxon>Bacteria</taxon>
        <taxon>Pseudomonadati</taxon>
        <taxon>Pseudomonadota</taxon>
        <taxon>Alphaproteobacteria</taxon>
        <taxon>Hyphomicrobiales</taxon>
        <taxon>Rhizobiaceae</taxon>
        <taxon>Rhizobium/Agrobacterium group</taxon>
        <taxon>Rhizobium</taxon>
    </lineage>
</organism>
<proteinExistence type="predicted"/>
<dbReference type="Proteomes" id="UP000199542">
    <property type="component" value="Unassembled WGS sequence"/>
</dbReference>
<feature type="compositionally biased region" description="Basic and acidic residues" evidence="1">
    <location>
        <begin position="83"/>
        <end position="99"/>
    </location>
</feature>
<dbReference type="AlphaFoldDB" id="A0A1G4RUV4"/>
<reference evidence="2 3" key="1">
    <citation type="submission" date="2016-10" db="EMBL/GenBank/DDBJ databases">
        <authorList>
            <person name="de Groot N.N."/>
        </authorList>
    </citation>
    <scope>NUCLEOTIDE SEQUENCE [LARGE SCALE GENOMIC DNA]</scope>
    <source>
        <strain evidence="2 3">CGMCC 1.3401</strain>
    </source>
</reference>
<sequence>MHDTSPLCRFCPAALNDRSTGLLIAPTNCSIRWRTPKSITRESVSAVGAHPGLTREFVERPLSPCWRHWLVWHESGRFGPTGDLDHVRNAPPLRPERPVESLPKSRRSPEASFPIRATRLCWKAIRRAVPTAPAMRPPRPVVLPQAPPWTDRLRGDSAAFSRPGPRRSRS</sequence>
<dbReference type="EMBL" id="FMTM01000004">
    <property type="protein sequence ID" value="SCW60743.1"/>
    <property type="molecule type" value="Genomic_DNA"/>
</dbReference>
<protein>
    <submittedName>
        <fullName evidence="2">Uncharacterized protein</fullName>
    </submittedName>
</protein>